<reference evidence="3" key="1">
    <citation type="submission" date="2016-07" db="EMBL/GenBank/DDBJ databases">
        <authorList>
            <person name="Florea S."/>
            <person name="Webb J.S."/>
            <person name="Jaromczyk J."/>
            <person name="Schardl C.L."/>
        </authorList>
    </citation>
    <scope>NUCLEOTIDE SEQUENCE [LARGE SCALE GENOMIC DNA]</scope>
    <source>
        <strain evidence="3">IPBSL-7</strain>
    </source>
</reference>
<comment type="caution">
    <text evidence="2">The sequence shown here is derived from an EMBL/GenBank/DDBJ whole genome shotgun (WGS) entry which is preliminary data.</text>
</comment>
<organism evidence="2 3">
    <name type="scientific">Tessaracoccus lapidicaptus</name>
    <dbReference type="NCBI Taxonomy" id="1427523"/>
    <lineage>
        <taxon>Bacteria</taxon>
        <taxon>Bacillati</taxon>
        <taxon>Actinomycetota</taxon>
        <taxon>Actinomycetes</taxon>
        <taxon>Propionibacteriales</taxon>
        <taxon>Propionibacteriaceae</taxon>
        <taxon>Tessaracoccus</taxon>
    </lineage>
</organism>
<dbReference type="EMBL" id="MBQD01000022">
    <property type="protein sequence ID" value="OCL33317.1"/>
    <property type="molecule type" value="Genomic_DNA"/>
</dbReference>
<dbReference type="Gene3D" id="3.40.30.10">
    <property type="entry name" value="Glutaredoxin"/>
    <property type="match status" value="1"/>
</dbReference>
<dbReference type="InterPro" id="IPR036249">
    <property type="entry name" value="Thioredoxin-like_sf"/>
</dbReference>
<protein>
    <submittedName>
        <fullName evidence="2">Arsenate reductase</fullName>
    </submittedName>
</protein>
<evidence type="ECO:0000256" key="1">
    <source>
        <dbReference type="PROSITE-ProRule" id="PRU01282"/>
    </source>
</evidence>
<dbReference type="SUPFAM" id="SSF52833">
    <property type="entry name" value="Thioredoxin-like"/>
    <property type="match status" value="1"/>
</dbReference>
<sequence length="121" mass="12987">MADLTVLHNPRCSTSRAALAAAEASGLNLEVRNYLKEPLDEAGWLAVIDVLDADPSELVRRDKTFDELGLSDDDVASADQVARVLAAHPALAQRPVLIRHDGVRERAIIGRPPAAVAPFLS</sequence>
<dbReference type="PANTHER" id="PTHR30041:SF4">
    <property type="entry name" value="ARSENATE REDUCTASE"/>
    <property type="match status" value="1"/>
</dbReference>
<dbReference type="PROSITE" id="PS51353">
    <property type="entry name" value="ARSC"/>
    <property type="match status" value="1"/>
</dbReference>
<comment type="similarity">
    <text evidence="1">Belongs to the ArsC family.</text>
</comment>
<dbReference type="RefSeq" id="WP_068751883.1">
    <property type="nucleotide sequence ID" value="NZ_LR214441.1"/>
</dbReference>
<dbReference type="Proteomes" id="UP000093501">
    <property type="component" value="Unassembled WGS sequence"/>
</dbReference>
<dbReference type="PANTHER" id="PTHR30041">
    <property type="entry name" value="ARSENATE REDUCTASE"/>
    <property type="match status" value="1"/>
</dbReference>
<accession>A0A1C0AKV8</accession>
<dbReference type="Pfam" id="PF03960">
    <property type="entry name" value="ArsC"/>
    <property type="match status" value="1"/>
</dbReference>
<keyword evidence="3" id="KW-1185">Reference proteome</keyword>
<evidence type="ECO:0000313" key="2">
    <source>
        <dbReference type="EMBL" id="OCL33317.1"/>
    </source>
</evidence>
<dbReference type="AlphaFoldDB" id="A0A1C0AKV8"/>
<dbReference type="InterPro" id="IPR006660">
    <property type="entry name" value="Arsenate_reductase-like"/>
</dbReference>
<gene>
    <name evidence="2" type="ORF">BCR15_05685</name>
</gene>
<name>A0A1C0AKV8_9ACTN</name>
<evidence type="ECO:0000313" key="3">
    <source>
        <dbReference type="Proteomes" id="UP000093501"/>
    </source>
</evidence>
<proteinExistence type="inferred from homology"/>